<dbReference type="HOGENOM" id="CLU_1854886_0_0_1"/>
<dbReference type="Proteomes" id="UP000011761">
    <property type="component" value="Unassembled WGS sequence"/>
</dbReference>
<evidence type="ECO:0000313" key="2">
    <source>
        <dbReference type="EMBL" id="EMC95012.1"/>
    </source>
</evidence>
<dbReference type="RefSeq" id="XP_007677386.1">
    <property type="nucleotide sequence ID" value="XM_007679196.1"/>
</dbReference>
<name>M2LL79_BAUPA</name>
<proteinExistence type="predicted"/>
<keyword evidence="3" id="KW-1185">Reference proteome</keyword>
<dbReference type="GeneID" id="19112580"/>
<evidence type="ECO:0000313" key="3">
    <source>
        <dbReference type="Proteomes" id="UP000011761"/>
    </source>
</evidence>
<reference evidence="2 3" key="1">
    <citation type="journal article" date="2012" name="PLoS Pathog.">
        <title>Diverse lifestyles and strategies of plant pathogenesis encoded in the genomes of eighteen Dothideomycetes fungi.</title>
        <authorList>
            <person name="Ohm R.A."/>
            <person name="Feau N."/>
            <person name="Henrissat B."/>
            <person name="Schoch C.L."/>
            <person name="Horwitz B.A."/>
            <person name="Barry K.W."/>
            <person name="Condon B.J."/>
            <person name="Copeland A.C."/>
            <person name="Dhillon B."/>
            <person name="Glaser F."/>
            <person name="Hesse C.N."/>
            <person name="Kosti I."/>
            <person name="LaButti K."/>
            <person name="Lindquist E.A."/>
            <person name="Lucas S."/>
            <person name="Salamov A.A."/>
            <person name="Bradshaw R.E."/>
            <person name="Ciuffetti L."/>
            <person name="Hamelin R.C."/>
            <person name="Kema G.H.J."/>
            <person name="Lawrence C."/>
            <person name="Scott J.A."/>
            <person name="Spatafora J.W."/>
            <person name="Turgeon B.G."/>
            <person name="de Wit P.J.G.M."/>
            <person name="Zhong S."/>
            <person name="Goodwin S.B."/>
            <person name="Grigoriev I.V."/>
        </authorList>
    </citation>
    <scope>NUCLEOTIDE SEQUENCE [LARGE SCALE GENOMIC DNA]</scope>
    <source>
        <strain evidence="2 3">UAMH 10762</strain>
    </source>
</reference>
<dbReference type="AlphaFoldDB" id="M2LL79"/>
<dbReference type="KEGG" id="bcom:BAUCODRAFT_35005"/>
<evidence type="ECO:0000256" key="1">
    <source>
        <dbReference type="SAM" id="MobiDB-lite"/>
    </source>
</evidence>
<dbReference type="EMBL" id="KB445557">
    <property type="protein sequence ID" value="EMC95012.1"/>
    <property type="molecule type" value="Genomic_DNA"/>
</dbReference>
<organism evidence="2 3">
    <name type="scientific">Baudoinia panamericana (strain UAMH 10762)</name>
    <name type="common">Angels' share fungus</name>
    <name type="synonym">Baudoinia compniacensis (strain UAMH 10762)</name>
    <dbReference type="NCBI Taxonomy" id="717646"/>
    <lineage>
        <taxon>Eukaryota</taxon>
        <taxon>Fungi</taxon>
        <taxon>Dikarya</taxon>
        <taxon>Ascomycota</taxon>
        <taxon>Pezizomycotina</taxon>
        <taxon>Dothideomycetes</taxon>
        <taxon>Dothideomycetidae</taxon>
        <taxon>Mycosphaerellales</taxon>
        <taxon>Teratosphaeriaceae</taxon>
        <taxon>Baudoinia</taxon>
    </lineage>
</organism>
<sequence>MTANADSFRSFCDRMDGFTRLIAAKRDTMRAERTALVEEVGSSSATLPYIPKVADLKLCEFCPEADGDSDGETQQHRQGALDALNGSTSIPAPSITHGAPRKVRHPDSLLPGKSAPVERKPLVTPSASTARAQGSRGY</sequence>
<protein>
    <submittedName>
        <fullName evidence="2">Uncharacterized protein</fullName>
    </submittedName>
</protein>
<feature type="region of interest" description="Disordered" evidence="1">
    <location>
        <begin position="64"/>
        <end position="138"/>
    </location>
</feature>
<accession>M2LL79</accession>
<gene>
    <name evidence="2" type="ORF">BAUCODRAFT_35005</name>
</gene>